<reference evidence="1 2" key="1">
    <citation type="journal article" date="2017" name="Genome Announc.">
        <title>Genome sequence of the saprophytic ascomycete Epicoccum nigrum ICMP 19927 strain isolated from New Zealand.</title>
        <authorList>
            <person name="Fokin M."/>
            <person name="Fleetwood D."/>
            <person name="Weir B.S."/>
            <person name="Villas-Boas S.G."/>
        </authorList>
    </citation>
    <scope>NUCLEOTIDE SEQUENCE [LARGE SCALE GENOMIC DNA]</scope>
    <source>
        <strain evidence="1 2">ICMP 19927</strain>
    </source>
</reference>
<protein>
    <submittedName>
        <fullName evidence="1">Uncharacterized protein</fullName>
    </submittedName>
</protein>
<sequence length="323" mass="36725">MQPRLFSLAAAFRGSASWAQGAQQMPKMRIAQFICRNCQRKFSTSPSLRAAAENVDKGRMYKSRLLIYDAGDTRTTWVSFWKAMALLQFGTTLVFAVPPLWQNPNQPDPNLRKTQAIMVGVLGTIPTLTMAYVTAPFVHQVFLQIPEHARRSRHSLLNFARSLNNPANAVALANTKLEFVTLRIFPFRKNTTAFLHELRALPPMKFRLANIEIPKTEEWAKRQREKGIWKRMLEVIAEPRYKFFVKEGNMFTTKTGVPGVWEEVALRIRGQTDKAVREEKIAATGPMGAIIRRPALKGPVVLRKPSKAVEEARVKRQTARSPR</sequence>
<name>A0A1Y2LIQ2_EPING</name>
<proteinExistence type="predicted"/>
<evidence type="ECO:0000313" key="2">
    <source>
        <dbReference type="Proteomes" id="UP000193240"/>
    </source>
</evidence>
<organism evidence="1 2">
    <name type="scientific">Epicoccum nigrum</name>
    <name type="common">Soil fungus</name>
    <name type="synonym">Epicoccum purpurascens</name>
    <dbReference type="NCBI Taxonomy" id="105696"/>
    <lineage>
        <taxon>Eukaryota</taxon>
        <taxon>Fungi</taxon>
        <taxon>Dikarya</taxon>
        <taxon>Ascomycota</taxon>
        <taxon>Pezizomycotina</taxon>
        <taxon>Dothideomycetes</taxon>
        <taxon>Pleosporomycetidae</taxon>
        <taxon>Pleosporales</taxon>
        <taxon>Pleosporineae</taxon>
        <taxon>Didymellaceae</taxon>
        <taxon>Epicoccum</taxon>
    </lineage>
</organism>
<accession>A0A1Y2LIQ2</accession>
<dbReference type="AlphaFoldDB" id="A0A1Y2LIQ2"/>
<gene>
    <name evidence="1" type="ORF">B5807_11745</name>
</gene>
<dbReference type="EMBL" id="KZ107863">
    <property type="protein sequence ID" value="OSS43620.1"/>
    <property type="molecule type" value="Genomic_DNA"/>
</dbReference>
<dbReference type="Proteomes" id="UP000193240">
    <property type="component" value="Unassembled WGS sequence"/>
</dbReference>
<evidence type="ECO:0000313" key="1">
    <source>
        <dbReference type="EMBL" id="OSS43620.1"/>
    </source>
</evidence>
<dbReference type="InParanoid" id="A0A1Y2LIQ2"/>
<keyword evidence="2" id="KW-1185">Reference proteome</keyword>